<keyword evidence="1" id="KW-0732">Signal</keyword>
<evidence type="ECO:0000313" key="2">
    <source>
        <dbReference type="EMBL" id="MFC3146625.1"/>
    </source>
</evidence>
<dbReference type="Gene3D" id="3.40.1420.10">
    <property type="entry name" value="Inhibitor of vertebrate lysozyme"/>
    <property type="match status" value="1"/>
</dbReference>
<dbReference type="InterPro" id="IPR036501">
    <property type="entry name" value="Inhibitor_vert_lysozyme_sf"/>
</dbReference>
<organism evidence="2 3">
    <name type="scientific">Piscinibacterium candidicorallinum</name>
    <dbReference type="NCBI Taxonomy" id="1793872"/>
    <lineage>
        <taxon>Bacteria</taxon>
        <taxon>Pseudomonadati</taxon>
        <taxon>Pseudomonadota</taxon>
        <taxon>Betaproteobacteria</taxon>
        <taxon>Burkholderiales</taxon>
        <taxon>Piscinibacterium</taxon>
    </lineage>
</organism>
<keyword evidence="3" id="KW-1185">Reference proteome</keyword>
<protein>
    <recommendedName>
        <fullName evidence="4">Inhibitor of vertebrate lysozyme (Ivy)</fullName>
    </recommendedName>
</protein>
<dbReference type="Proteomes" id="UP001595556">
    <property type="component" value="Unassembled WGS sequence"/>
</dbReference>
<name>A0ABV7GYM2_9BURK</name>
<dbReference type="RefSeq" id="WP_377300988.1">
    <property type="nucleotide sequence ID" value="NZ_CP180191.1"/>
</dbReference>
<proteinExistence type="predicted"/>
<evidence type="ECO:0000256" key="1">
    <source>
        <dbReference type="SAM" id="SignalP"/>
    </source>
</evidence>
<comment type="caution">
    <text evidence="2">The sequence shown here is derived from an EMBL/GenBank/DDBJ whole genome shotgun (WGS) entry which is preliminary data.</text>
</comment>
<reference evidence="3" key="1">
    <citation type="journal article" date="2019" name="Int. J. Syst. Evol. Microbiol.">
        <title>The Global Catalogue of Microorganisms (GCM) 10K type strain sequencing project: providing services to taxonomists for standard genome sequencing and annotation.</title>
        <authorList>
            <consortium name="The Broad Institute Genomics Platform"/>
            <consortium name="The Broad Institute Genome Sequencing Center for Infectious Disease"/>
            <person name="Wu L."/>
            <person name="Ma J."/>
        </authorList>
    </citation>
    <scope>NUCLEOTIDE SEQUENCE [LARGE SCALE GENOMIC DNA]</scope>
    <source>
        <strain evidence="3">KCTC 52168</strain>
    </source>
</reference>
<evidence type="ECO:0008006" key="4">
    <source>
        <dbReference type="Google" id="ProtNLM"/>
    </source>
</evidence>
<feature type="chain" id="PRO_5045612741" description="Inhibitor of vertebrate lysozyme (Ivy)" evidence="1">
    <location>
        <begin position="27"/>
        <end position="145"/>
    </location>
</feature>
<accession>A0ABV7GYM2</accession>
<dbReference type="EMBL" id="JBHRTI010000003">
    <property type="protein sequence ID" value="MFC3146625.1"/>
    <property type="molecule type" value="Genomic_DNA"/>
</dbReference>
<evidence type="ECO:0000313" key="3">
    <source>
        <dbReference type="Proteomes" id="UP001595556"/>
    </source>
</evidence>
<sequence length="145" mass="15625">MNAVLRAAALTALLWLIAATTPSAQAQALEDPFVGRSFAELLARDDFGSAYRAAVQRTPVGRAAWPMKDAGLPPSSVVTLSNSSQFVRTATCGRPRCDANSAQVFYSRADGRIFVYLTVGGRGGWTGAPDTFVRQELLKHLQQPR</sequence>
<feature type="signal peptide" evidence="1">
    <location>
        <begin position="1"/>
        <end position="26"/>
    </location>
</feature>
<gene>
    <name evidence="2" type="ORF">ACFOEN_03100</name>
</gene>